<feature type="transmembrane region" description="Helical" evidence="1">
    <location>
        <begin position="20"/>
        <end position="40"/>
    </location>
</feature>
<sequence>MSDPMTYGCPKNPRGRLPRWVIAAGLFVIAIGLLAVFWDWNWFRPLVAQQASAPLGRTVTLRHFDLHPGRQLVAVAEGVEIANPEGFPADSRFATIVRLAVTIDAMAWLRTRRLVIPAIVLDRPTIDAQEPADSAANWMFPALASAAGSAAADQQAAPKIGNLQINDGAAHVVVPRLRADFDIAIATIDRAGGGQVKLEAHGTYAGQPITGQALGGALLSLRAATQPYPIDLRLANGPSTVHLAGTVQNPLAFAGADLALEVSGPTWRCCSR</sequence>
<gene>
    <name evidence="2" type="ORF">OL599_21855</name>
</gene>
<evidence type="ECO:0000256" key="1">
    <source>
        <dbReference type="SAM" id="Phobius"/>
    </source>
</evidence>
<dbReference type="EMBL" id="JAPDNT010000032">
    <property type="protein sequence ID" value="MCW3477222.1"/>
    <property type="molecule type" value="Genomic_DNA"/>
</dbReference>
<dbReference type="PANTHER" id="PTHR30441">
    <property type="entry name" value="DUF748 DOMAIN-CONTAINING PROTEIN"/>
    <property type="match status" value="1"/>
</dbReference>
<dbReference type="PANTHER" id="PTHR30441:SF8">
    <property type="entry name" value="DUF748 DOMAIN-CONTAINING PROTEIN"/>
    <property type="match status" value="1"/>
</dbReference>
<dbReference type="RefSeq" id="WP_264716156.1">
    <property type="nucleotide sequence ID" value="NZ_JAPDNT010000032.1"/>
</dbReference>
<keyword evidence="1" id="KW-1133">Transmembrane helix</keyword>
<keyword evidence="1" id="KW-0812">Transmembrane</keyword>
<evidence type="ECO:0000313" key="2">
    <source>
        <dbReference type="EMBL" id="MCW3477222.1"/>
    </source>
</evidence>
<name>A0AA41YXP4_9PROT</name>
<accession>A0AA41YXP4</accession>
<reference evidence="2" key="2">
    <citation type="submission" date="2022-10" db="EMBL/GenBank/DDBJ databases">
        <authorList>
            <person name="Trinh H.N."/>
        </authorList>
    </citation>
    <scope>NUCLEOTIDE SEQUENCE</scope>
    <source>
        <strain evidence="2">RN2-1</strain>
    </source>
</reference>
<keyword evidence="1" id="KW-0472">Membrane</keyword>
<comment type="caution">
    <text evidence="2">The sequence shown here is derived from an EMBL/GenBank/DDBJ whole genome shotgun (WGS) entry which is preliminary data.</text>
</comment>
<dbReference type="InterPro" id="IPR052894">
    <property type="entry name" value="AsmA-related"/>
</dbReference>
<dbReference type="AlphaFoldDB" id="A0AA41YXP4"/>
<evidence type="ECO:0000313" key="3">
    <source>
        <dbReference type="Proteomes" id="UP001165679"/>
    </source>
</evidence>
<evidence type="ECO:0008006" key="4">
    <source>
        <dbReference type="Google" id="ProtNLM"/>
    </source>
</evidence>
<organism evidence="2 3">
    <name type="scientific">Limobrevibacterium gyesilva</name>
    <dbReference type="NCBI Taxonomy" id="2991712"/>
    <lineage>
        <taxon>Bacteria</taxon>
        <taxon>Pseudomonadati</taxon>
        <taxon>Pseudomonadota</taxon>
        <taxon>Alphaproteobacteria</taxon>
        <taxon>Acetobacterales</taxon>
        <taxon>Acetobacteraceae</taxon>
        <taxon>Limobrevibacterium</taxon>
    </lineage>
</organism>
<dbReference type="GO" id="GO:0005886">
    <property type="term" value="C:plasma membrane"/>
    <property type="evidence" value="ECO:0007669"/>
    <property type="project" value="TreeGrafter"/>
</dbReference>
<keyword evidence="3" id="KW-1185">Reference proteome</keyword>
<dbReference type="GO" id="GO:0090313">
    <property type="term" value="P:regulation of protein targeting to membrane"/>
    <property type="evidence" value="ECO:0007669"/>
    <property type="project" value="TreeGrafter"/>
</dbReference>
<reference evidence="2" key="1">
    <citation type="submission" date="2022-09" db="EMBL/GenBank/DDBJ databases">
        <title>Rhodovastum sp. nov. RN2-1 isolated from soil in Seongnam, South Korea.</title>
        <authorList>
            <person name="Le N.T."/>
        </authorList>
    </citation>
    <scope>NUCLEOTIDE SEQUENCE</scope>
    <source>
        <strain evidence="2">RN2-1</strain>
    </source>
</reference>
<proteinExistence type="predicted"/>
<protein>
    <recommendedName>
        <fullName evidence="4">AsmA domain-containing protein</fullName>
    </recommendedName>
</protein>
<dbReference type="Proteomes" id="UP001165679">
    <property type="component" value="Unassembled WGS sequence"/>
</dbReference>